<protein>
    <submittedName>
        <fullName evidence="2">Uncharacterized protein</fullName>
    </submittedName>
</protein>
<reference evidence="2" key="1">
    <citation type="journal article" date="2020" name="Stud. Mycol.">
        <title>101 Dothideomycetes genomes: a test case for predicting lifestyles and emergence of pathogens.</title>
        <authorList>
            <person name="Haridas S."/>
            <person name="Albert R."/>
            <person name="Binder M."/>
            <person name="Bloem J."/>
            <person name="Labutti K."/>
            <person name="Salamov A."/>
            <person name="Andreopoulos B."/>
            <person name="Baker S."/>
            <person name="Barry K."/>
            <person name="Bills G."/>
            <person name="Bluhm B."/>
            <person name="Cannon C."/>
            <person name="Castanera R."/>
            <person name="Culley D."/>
            <person name="Daum C."/>
            <person name="Ezra D."/>
            <person name="Gonzalez J."/>
            <person name="Henrissat B."/>
            <person name="Kuo A."/>
            <person name="Liang C."/>
            <person name="Lipzen A."/>
            <person name="Lutzoni F."/>
            <person name="Magnuson J."/>
            <person name="Mondo S."/>
            <person name="Nolan M."/>
            <person name="Ohm R."/>
            <person name="Pangilinan J."/>
            <person name="Park H.-J."/>
            <person name="Ramirez L."/>
            <person name="Alfaro M."/>
            <person name="Sun H."/>
            <person name="Tritt A."/>
            <person name="Yoshinaga Y."/>
            <person name="Zwiers L.-H."/>
            <person name="Turgeon B."/>
            <person name="Goodwin S."/>
            <person name="Spatafora J."/>
            <person name="Crous P."/>
            <person name="Grigoriev I."/>
        </authorList>
    </citation>
    <scope>NUCLEOTIDE SEQUENCE</scope>
    <source>
        <strain evidence="2">CBS 116005</strain>
    </source>
</reference>
<feature type="region of interest" description="Disordered" evidence="1">
    <location>
        <begin position="140"/>
        <end position="191"/>
    </location>
</feature>
<gene>
    <name evidence="2" type="ORF">EJ03DRAFT_324422</name>
</gene>
<feature type="compositionally biased region" description="Acidic residues" evidence="1">
    <location>
        <begin position="154"/>
        <end position="165"/>
    </location>
</feature>
<proteinExistence type="predicted"/>
<keyword evidence="3" id="KW-1185">Reference proteome</keyword>
<dbReference type="AlphaFoldDB" id="A0A6G1LIZ5"/>
<dbReference type="Proteomes" id="UP000799436">
    <property type="component" value="Unassembled WGS sequence"/>
</dbReference>
<evidence type="ECO:0000313" key="3">
    <source>
        <dbReference type="Proteomes" id="UP000799436"/>
    </source>
</evidence>
<feature type="compositionally biased region" description="Basic and acidic residues" evidence="1">
    <location>
        <begin position="142"/>
        <end position="153"/>
    </location>
</feature>
<evidence type="ECO:0000313" key="2">
    <source>
        <dbReference type="EMBL" id="KAF2772867.1"/>
    </source>
</evidence>
<organism evidence="2 3">
    <name type="scientific">Teratosphaeria nubilosa</name>
    <dbReference type="NCBI Taxonomy" id="161662"/>
    <lineage>
        <taxon>Eukaryota</taxon>
        <taxon>Fungi</taxon>
        <taxon>Dikarya</taxon>
        <taxon>Ascomycota</taxon>
        <taxon>Pezizomycotina</taxon>
        <taxon>Dothideomycetes</taxon>
        <taxon>Dothideomycetidae</taxon>
        <taxon>Mycosphaerellales</taxon>
        <taxon>Teratosphaeriaceae</taxon>
        <taxon>Teratosphaeria</taxon>
    </lineage>
</organism>
<name>A0A6G1LIZ5_9PEZI</name>
<sequence>MARRRSKHLRAFLRLHAFTPLRLNNQNTARNTRSRPIHSWSLGARTDVRDVVGFGIGNAGAAMQVDHINTLGEGQARGEGEAPFGRAVLQQYGGMLWEPHQPDDFIFLSPLARQVCHSPEDAINRPADFYPDATAAYTAAQNREKEDEARGDNVDVDAEMAEADGDGNSQYAPSDVAEVGEDSADHDMSSC</sequence>
<evidence type="ECO:0000256" key="1">
    <source>
        <dbReference type="SAM" id="MobiDB-lite"/>
    </source>
</evidence>
<accession>A0A6G1LIZ5</accession>
<dbReference type="EMBL" id="ML995813">
    <property type="protein sequence ID" value="KAF2772867.1"/>
    <property type="molecule type" value="Genomic_DNA"/>
</dbReference>